<organism evidence="1 2">
    <name type="scientific">Olea europaea subsp. europaea</name>
    <dbReference type="NCBI Taxonomy" id="158383"/>
    <lineage>
        <taxon>Eukaryota</taxon>
        <taxon>Viridiplantae</taxon>
        <taxon>Streptophyta</taxon>
        <taxon>Embryophyta</taxon>
        <taxon>Tracheophyta</taxon>
        <taxon>Spermatophyta</taxon>
        <taxon>Magnoliopsida</taxon>
        <taxon>eudicotyledons</taxon>
        <taxon>Gunneridae</taxon>
        <taxon>Pentapetalae</taxon>
        <taxon>asterids</taxon>
        <taxon>lamiids</taxon>
        <taxon>Lamiales</taxon>
        <taxon>Oleaceae</taxon>
        <taxon>Oleeae</taxon>
        <taxon>Olea</taxon>
    </lineage>
</organism>
<name>A0A8S0UQZ9_OLEEU</name>
<keyword evidence="1" id="KW-0808">Transferase</keyword>
<keyword evidence="2" id="KW-1185">Reference proteome</keyword>
<dbReference type="Pfam" id="PF02458">
    <property type="entry name" value="Transferase"/>
    <property type="match status" value="1"/>
</dbReference>
<evidence type="ECO:0000313" key="2">
    <source>
        <dbReference type="Proteomes" id="UP000594638"/>
    </source>
</evidence>
<accession>A0A8S0UQZ9</accession>
<evidence type="ECO:0000313" key="1">
    <source>
        <dbReference type="EMBL" id="CAA3022750.1"/>
    </source>
</evidence>
<dbReference type="EMBL" id="CACTIH010009075">
    <property type="protein sequence ID" value="CAA3022750.1"/>
    <property type="molecule type" value="Genomic_DNA"/>
</dbReference>
<comment type="caution">
    <text evidence="1">The sequence shown here is derived from an EMBL/GenBank/DDBJ whole genome shotgun (WGS) entry which is preliminary data.</text>
</comment>
<proteinExistence type="predicted"/>
<dbReference type="Gene3D" id="3.30.559.10">
    <property type="entry name" value="Chloramphenicol acetyltransferase-like domain"/>
    <property type="match status" value="1"/>
</dbReference>
<gene>
    <name evidence="1" type="ORF">OLEA9_A111424</name>
</gene>
<dbReference type="OrthoDB" id="671439at2759"/>
<sequence length="97" mass="10576">GYFGNANLREAAITTAGELLSNPLSYASCKIREAVERVTDEYVRSYLGVIKALSNVSVHRNFHTMGCALGGSYGNPSMEITSWHVCLYMMLILVGGK</sequence>
<dbReference type="Gramene" id="OE9A111424T1">
    <property type="protein sequence ID" value="OE9A111424C1"/>
    <property type="gene ID" value="OE9A111424"/>
</dbReference>
<protein>
    <submittedName>
        <fullName evidence="1">Spermidine hydroxycinnamoyl transferase-like</fullName>
    </submittedName>
</protein>
<feature type="non-terminal residue" evidence="1">
    <location>
        <position position="1"/>
    </location>
</feature>
<dbReference type="Proteomes" id="UP000594638">
    <property type="component" value="Unassembled WGS sequence"/>
</dbReference>
<dbReference type="AlphaFoldDB" id="A0A8S0UQZ9"/>
<dbReference type="InterPro" id="IPR023213">
    <property type="entry name" value="CAT-like_dom_sf"/>
</dbReference>
<reference evidence="1 2" key="1">
    <citation type="submission" date="2019-12" db="EMBL/GenBank/DDBJ databases">
        <authorList>
            <person name="Alioto T."/>
            <person name="Alioto T."/>
            <person name="Gomez Garrido J."/>
        </authorList>
    </citation>
    <scope>NUCLEOTIDE SEQUENCE [LARGE SCALE GENOMIC DNA]</scope>
</reference>
<dbReference type="GO" id="GO:0016740">
    <property type="term" value="F:transferase activity"/>
    <property type="evidence" value="ECO:0007669"/>
    <property type="project" value="UniProtKB-KW"/>
</dbReference>